<organism evidence="1 2">
    <name type="scientific">Duncaniella freteri</name>
    <dbReference type="NCBI Taxonomy" id="2530391"/>
    <lineage>
        <taxon>Bacteria</taxon>
        <taxon>Pseudomonadati</taxon>
        <taxon>Bacteroidota</taxon>
        <taxon>Bacteroidia</taxon>
        <taxon>Bacteroidales</taxon>
        <taxon>Muribaculaceae</taxon>
        <taxon>Duncaniella</taxon>
    </lineage>
</organism>
<dbReference type="PROSITE" id="PS51257">
    <property type="entry name" value="PROKAR_LIPOPROTEIN"/>
    <property type="match status" value="1"/>
</dbReference>
<evidence type="ECO:0000313" key="1">
    <source>
        <dbReference type="EMBL" id="TGG39491.1"/>
    </source>
</evidence>
<comment type="caution">
    <text evidence="1">The sequence shown here is derived from an EMBL/GenBank/DDBJ whole genome shotgun (WGS) entry which is preliminary data.</text>
</comment>
<dbReference type="Proteomes" id="UP000297635">
    <property type="component" value="Unassembled WGS sequence"/>
</dbReference>
<accession>A0A4Z0V425</accession>
<evidence type="ECO:0000313" key="2">
    <source>
        <dbReference type="Proteomes" id="UP000297635"/>
    </source>
</evidence>
<proteinExistence type="predicted"/>
<dbReference type="GeneID" id="82148501"/>
<evidence type="ECO:0008006" key="3">
    <source>
        <dbReference type="Google" id="ProtNLM"/>
    </source>
</evidence>
<protein>
    <recommendedName>
        <fullName evidence="3">GH10 domain-containing protein</fullName>
    </recommendedName>
</protein>
<dbReference type="RefSeq" id="WP_135470084.1">
    <property type="nucleotide sequence ID" value="NZ_CASJDB010000020.1"/>
</dbReference>
<dbReference type="SUPFAM" id="SSF51445">
    <property type="entry name" value="(Trans)glycosidases"/>
    <property type="match status" value="1"/>
</dbReference>
<sequence>MKHIKITMALAVALAGFTSCDEDYDVTIPTPDVPYDAEMEAALSKYDVLTEYASKAGVPFGVSVSPEDFASKKLAYSIVATNYTQVEAPGLFTPAKLINEEGVYNFSSLSSLISTAGEAGVSVFGPALCSASNLPADYLKKLIAPIVIPYEPVEPEVGEFVLTDFESDELGKTYPMTGGSVSTVEEDPDGESGHVLHVGAEGNVAAYSLPTFEVTMPEGKTLAHLKMVVFDIKAPGSGGLYGAGLRLTIEGTEMAYGNCTSFGCEDNKWGRGLIKLAFEPGKFSQSDLDKNTFKMAIGSATGSGNYYIDNVKIKWEVAGDDTGLDNVLDFEGDNIGKDYPTTNGGVAKIVDDPEGKSGKVLQVGTAEAPVKQSFAKVTIKLPNGHKLGDYEMFQVDMKTIKGQYGGGMRFIINGREFTGANAASSGATEGGPWARGGIRLSFVDSSDPSRYLELTEEEKALTEFEFAVGSATGAGFYYLDNYTFKRVVSTEDTVIEKTPEEKAEIIGGEFDKWIDGLTAATGDKVTDMIIYDEPFDDESAAFNWADYIGEDYVAKVQAKINENAASDMRYFVSQTLVISDNTPAEIAELKRVIEALEQKGVTVDAVNLVLSSTFSEDYATQEGLEAEAVAAMQALSAFGKPVRISDFAVRVIDRNNLGVNPSTINISERRAIGEYYAEVIKAYKAALGENAIGFNLSKVLEDGSYVAPWAGGGNRNYIYEGLVNGLTK</sequence>
<keyword evidence="2" id="KW-1185">Reference proteome</keyword>
<dbReference type="EMBL" id="SJSA01000001">
    <property type="protein sequence ID" value="TGG39491.1"/>
    <property type="molecule type" value="Genomic_DNA"/>
</dbReference>
<reference evidence="1 2" key="1">
    <citation type="submission" date="2019-02" db="EMBL/GenBank/DDBJ databases">
        <title>Isolation and identification of novel species under the genus Muribaculum.</title>
        <authorList>
            <person name="Miyake S."/>
            <person name="Ding Y."/>
            <person name="Low A."/>
            <person name="Soh M."/>
            <person name="Seedorf H."/>
        </authorList>
    </citation>
    <scope>NUCLEOTIDE SEQUENCE [LARGE SCALE GENOMIC DNA]</scope>
    <source>
        <strain evidence="1 2">TLL-A3</strain>
    </source>
</reference>
<dbReference type="AlphaFoldDB" id="A0A4Z0V425"/>
<dbReference type="Gene3D" id="3.20.20.80">
    <property type="entry name" value="Glycosidases"/>
    <property type="match status" value="2"/>
</dbReference>
<dbReference type="InterPro" id="IPR017853">
    <property type="entry name" value="GH"/>
</dbReference>
<gene>
    <name evidence="1" type="ORF">EZ315_01770</name>
</gene>
<name>A0A4Z0V425_9BACT</name>